<dbReference type="InterPro" id="IPR012902">
    <property type="entry name" value="N_methyl_site"/>
</dbReference>
<feature type="domain" description="Type IV pilin Tt1218-like" evidence="2">
    <location>
        <begin position="33"/>
        <end position="87"/>
    </location>
</feature>
<dbReference type="NCBIfam" id="TIGR02532">
    <property type="entry name" value="IV_pilin_GFxxxE"/>
    <property type="match status" value="1"/>
</dbReference>
<keyword evidence="4" id="KW-1185">Reference proteome</keyword>
<accession>A0A1H0MIE6</accession>
<dbReference type="Pfam" id="PF22150">
    <property type="entry name" value="Tt1218-like"/>
    <property type="match status" value="1"/>
</dbReference>
<dbReference type="AlphaFoldDB" id="A0A1H0MIE6"/>
<dbReference type="InterPro" id="IPR013362">
    <property type="entry name" value="Pilus_4_PilV"/>
</dbReference>
<dbReference type="NCBIfam" id="TIGR02523">
    <property type="entry name" value="type_IV_pilV"/>
    <property type="match status" value="1"/>
</dbReference>
<dbReference type="Pfam" id="PF07963">
    <property type="entry name" value="N_methyl"/>
    <property type="match status" value="1"/>
</dbReference>
<evidence type="ECO:0000313" key="3">
    <source>
        <dbReference type="EMBL" id="SDO80036.1"/>
    </source>
</evidence>
<feature type="transmembrane region" description="Helical" evidence="1">
    <location>
        <begin position="12"/>
        <end position="34"/>
    </location>
</feature>
<keyword evidence="1" id="KW-0472">Membrane</keyword>
<protein>
    <submittedName>
        <fullName evidence="3">Type IV pilus assembly protein PilV</fullName>
    </submittedName>
</protein>
<dbReference type="GeneID" id="300930337"/>
<keyword evidence="1" id="KW-0812">Transmembrane</keyword>
<evidence type="ECO:0000256" key="1">
    <source>
        <dbReference type="SAM" id="Phobius"/>
    </source>
</evidence>
<dbReference type="RefSeq" id="WP_090427114.1">
    <property type="nucleotide sequence ID" value="NZ_FNJJ01000002.1"/>
</dbReference>
<dbReference type="OrthoDB" id="8547299at2"/>
<dbReference type="InterPro" id="IPR054402">
    <property type="entry name" value="Tt1218-like_dom"/>
</dbReference>
<dbReference type="EMBL" id="FNJJ01000002">
    <property type="protein sequence ID" value="SDO80036.1"/>
    <property type="molecule type" value="Genomic_DNA"/>
</dbReference>
<sequence length="154" mass="16659">MTKPIARRQEGATLIEVLIAIVVLSIGLLGLAGLQVTSVQSNHSAYQRSQATLLAYDMADRMRANRTEALTNAYVSSTFPTSSSSNAVTGTQAAKDKAEWLNNLARSLPNGTGRVQKTGNLVTIEVRWNDNRGRIAKSDAAADGDMIFTYRTEI</sequence>
<evidence type="ECO:0000313" key="4">
    <source>
        <dbReference type="Proteomes" id="UP000199460"/>
    </source>
</evidence>
<reference evidence="4" key="1">
    <citation type="submission" date="2016-10" db="EMBL/GenBank/DDBJ databases">
        <authorList>
            <person name="Varghese N."/>
            <person name="Submissions S."/>
        </authorList>
    </citation>
    <scope>NUCLEOTIDE SEQUENCE [LARGE SCALE GENOMIC DNA]</scope>
    <source>
        <strain evidence="4">JCM 18416</strain>
    </source>
</reference>
<dbReference type="Proteomes" id="UP000199460">
    <property type="component" value="Unassembled WGS sequence"/>
</dbReference>
<keyword evidence="1" id="KW-1133">Transmembrane helix</keyword>
<name>A0A1H0MIE6_9GAMM</name>
<evidence type="ECO:0000259" key="2">
    <source>
        <dbReference type="Pfam" id="PF22150"/>
    </source>
</evidence>
<proteinExistence type="predicted"/>
<gene>
    <name evidence="3" type="ORF">SAMN05216213_10294</name>
</gene>
<organism evidence="3 4">
    <name type="scientific">Ectopseudomonas guguanensis</name>
    <dbReference type="NCBI Taxonomy" id="1198456"/>
    <lineage>
        <taxon>Bacteria</taxon>
        <taxon>Pseudomonadati</taxon>
        <taxon>Pseudomonadota</taxon>
        <taxon>Gammaproteobacteria</taxon>
        <taxon>Pseudomonadales</taxon>
        <taxon>Pseudomonadaceae</taxon>
        <taxon>Ectopseudomonas</taxon>
    </lineage>
</organism>